<protein>
    <submittedName>
        <fullName evidence="4">Non-catalytic member of peptidase subfamily M23B</fullName>
    </submittedName>
</protein>
<dbReference type="Proteomes" id="UP000644693">
    <property type="component" value="Unassembled WGS sequence"/>
</dbReference>
<keyword evidence="2" id="KW-0732">Signal</keyword>
<dbReference type="CDD" id="cd12797">
    <property type="entry name" value="M23_peptidase"/>
    <property type="match status" value="1"/>
</dbReference>
<feature type="signal peptide" evidence="2">
    <location>
        <begin position="1"/>
        <end position="22"/>
    </location>
</feature>
<accession>A0A919CL94</accession>
<reference evidence="4" key="1">
    <citation type="journal article" date="2014" name="Int. J. Syst. Evol. Microbiol.">
        <title>Complete genome sequence of Corynebacterium casei LMG S-19264T (=DSM 44701T), isolated from a smear-ripened cheese.</title>
        <authorList>
            <consortium name="US DOE Joint Genome Institute (JGI-PGF)"/>
            <person name="Walter F."/>
            <person name="Albersmeier A."/>
            <person name="Kalinowski J."/>
            <person name="Ruckert C."/>
        </authorList>
    </citation>
    <scope>NUCLEOTIDE SEQUENCE</scope>
    <source>
        <strain evidence="4">KCTC 23430</strain>
    </source>
</reference>
<dbReference type="InterPro" id="IPR050570">
    <property type="entry name" value="Cell_wall_metabolism_enzyme"/>
</dbReference>
<keyword evidence="1" id="KW-0175">Coiled coil</keyword>
<dbReference type="RefSeq" id="WP_189477627.1">
    <property type="nucleotide sequence ID" value="NZ_BMYM01000002.1"/>
</dbReference>
<dbReference type="PANTHER" id="PTHR21666:SF270">
    <property type="entry name" value="MUREIN HYDROLASE ACTIVATOR ENVC"/>
    <property type="match status" value="1"/>
</dbReference>
<dbReference type="Gene3D" id="2.70.70.10">
    <property type="entry name" value="Glucose Permease (Domain IIA)"/>
    <property type="match status" value="1"/>
</dbReference>
<evidence type="ECO:0000256" key="1">
    <source>
        <dbReference type="SAM" id="Coils"/>
    </source>
</evidence>
<evidence type="ECO:0000259" key="3">
    <source>
        <dbReference type="Pfam" id="PF01551"/>
    </source>
</evidence>
<gene>
    <name evidence="4" type="ORF">GCM10007053_19620</name>
</gene>
<dbReference type="Gene3D" id="6.10.250.3150">
    <property type="match status" value="1"/>
</dbReference>
<dbReference type="Pfam" id="PF01551">
    <property type="entry name" value="Peptidase_M23"/>
    <property type="match status" value="1"/>
</dbReference>
<comment type="caution">
    <text evidence="4">The sequence shown here is derived from an EMBL/GenBank/DDBJ whole genome shotgun (WGS) entry which is preliminary data.</text>
</comment>
<evidence type="ECO:0000313" key="4">
    <source>
        <dbReference type="EMBL" id="GHD34219.1"/>
    </source>
</evidence>
<feature type="domain" description="M23ase beta-sheet core" evidence="3">
    <location>
        <begin position="282"/>
        <end position="375"/>
    </location>
</feature>
<name>A0A919CL94_9GAMM</name>
<dbReference type="InterPro" id="IPR011055">
    <property type="entry name" value="Dup_hybrid_motif"/>
</dbReference>
<dbReference type="FunFam" id="2.70.70.10:FF:000003">
    <property type="entry name" value="Murein hydrolase activator EnvC"/>
    <property type="match status" value="1"/>
</dbReference>
<evidence type="ECO:0000313" key="5">
    <source>
        <dbReference type="Proteomes" id="UP000644693"/>
    </source>
</evidence>
<feature type="coiled-coil region" evidence="1">
    <location>
        <begin position="19"/>
        <end position="95"/>
    </location>
</feature>
<dbReference type="SUPFAM" id="SSF51261">
    <property type="entry name" value="Duplicated hybrid motif"/>
    <property type="match status" value="1"/>
</dbReference>
<dbReference type="InterPro" id="IPR016047">
    <property type="entry name" value="M23ase_b-sheet_dom"/>
</dbReference>
<dbReference type="PANTHER" id="PTHR21666">
    <property type="entry name" value="PEPTIDASE-RELATED"/>
    <property type="match status" value="1"/>
</dbReference>
<sequence length="381" mass="42721">MRTALALCGWLIGLNIAPLALAQSDEEQAREQLQTLRGQIQEINRTLQRDRGRRDTLQSQLREAEKELGDIQRDIRGIQADIEAGQARIAELDQQGAALGKARDEQQARIAAEMRTAWQLGQQGHLKILLNQEDPQTVARTLTYYRYFFDARDELIGEYRQTLRELDEIQAGIAAENQALDQRQSAMEQRRTQLARASATREEAVAALNARISDQGTQLKTLEADRARLEELLQSIERAVSELEVPEDYKDFAAARGAMPWPLAGKRSNRFGRSRNAGKMRWQGVNIPAREGDTVSAIHHGRVVYADWFRGSGLLMIIDHGDGYMSLYAHNQSLLRDVGEWVTGGMPISTVGSSGGQQQAGLYFEIRKDGKPVDPARWCEG</sequence>
<dbReference type="GO" id="GO:0004222">
    <property type="term" value="F:metalloendopeptidase activity"/>
    <property type="evidence" value="ECO:0007669"/>
    <property type="project" value="TreeGrafter"/>
</dbReference>
<dbReference type="AlphaFoldDB" id="A0A919CL94"/>
<dbReference type="EMBL" id="BMYM01000002">
    <property type="protein sequence ID" value="GHD34219.1"/>
    <property type="molecule type" value="Genomic_DNA"/>
</dbReference>
<feature type="chain" id="PRO_5038102297" evidence="2">
    <location>
        <begin position="23"/>
        <end position="381"/>
    </location>
</feature>
<proteinExistence type="predicted"/>
<organism evidence="4 5">
    <name type="scientific">Parahalioglobus pacificus</name>
    <dbReference type="NCBI Taxonomy" id="930806"/>
    <lineage>
        <taxon>Bacteria</taxon>
        <taxon>Pseudomonadati</taxon>
        <taxon>Pseudomonadota</taxon>
        <taxon>Gammaproteobacteria</taxon>
        <taxon>Cellvibrionales</taxon>
        <taxon>Halieaceae</taxon>
        <taxon>Parahalioglobus</taxon>
    </lineage>
</organism>
<feature type="coiled-coil region" evidence="1">
    <location>
        <begin position="205"/>
        <end position="242"/>
    </location>
</feature>
<evidence type="ECO:0000256" key="2">
    <source>
        <dbReference type="SAM" id="SignalP"/>
    </source>
</evidence>
<reference evidence="4" key="2">
    <citation type="submission" date="2020-09" db="EMBL/GenBank/DDBJ databases">
        <authorList>
            <person name="Sun Q."/>
            <person name="Kim S."/>
        </authorList>
    </citation>
    <scope>NUCLEOTIDE SEQUENCE</scope>
    <source>
        <strain evidence="4">KCTC 23430</strain>
    </source>
</reference>
<keyword evidence="5" id="KW-1185">Reference proteome</keyword>